<dbReference type="SUPFAM" id="SSF82771">
    <property type="entry name" value="GIY-YIG endonuclease"/>
    <property type="match status" value="1"/>
</dbReference>
<evidence type="ECO:0000313" key="4">
    <source>
        <dbReference type="Proteomes" id="UP000004105"/>
    </source>
</evidence>
<dbReference type="Gene3D" id="3.40.1440.10">
    <property type="entry name" value="GIY-YIG endonuclease"/>
    <property type="match status" value="1"/>
</dbReference>
<comment type="caution">
    <text evidence="3">The sequence shown here is derived from an EMBL/GenBank/DDBJ whole genome shotgun (WGS) entry which is preliminary data.</text>
</comment>
<dbReference type="PROSITE" id="PS50164">
    <property type="entry name" value="GIY_YIG"/>
    <property type="match status" value="1"/>
</dbReference>
<name>F2BGG4_9NEIS</name>
<keyword evidence="4" id="KW-1185">Reference proteome</keyword>
<dbReference type="OrthoDB" id="9797095at2"/>
<gene>
    <name evidence="3" type="ORF">HMPREF9123_2821</name>
</gene>
<comment type="similarity">
    <text evidence="1">Belongs to the UPF0213 family.</text>
</comment>
<dbReference type="PANTHER" id="PTHR34477">
    <property type="entry name" value="UPF0213 PROTEIN YHBQ"/>
    <property type="match status" value="1"/>
</dbReference>
<dbReference type="InterPro" id="IPR000305">
    <property type="entry name" value="GIY-YIG_endonuc"/>
</dbReference>
<dbReference type="InterPro" id="IPR035901">
    <property type="entry name" value="GIY-YIG_endonuc_sf"/>
</dbReference>
<reference evidence="3 4" key="1">
    <citation type="submission" date="2011-02" db="EMBL/GenBank/DDBJ databases">
        <authorList>
            <person name="Muzny D."/>
            <person name="Qin X."/>
            <person name="Deng J."/>
            <person name="Jiang H."/>
            <person name="Liu Y."/>
            <person name="Qu J."/>
            <person name="Song X.-Z."/>
            <person name="Zhang L."/>
            <person name="Thornton R."/>
            <person name="Coyle M."/>
            <person name="Francisco L."/>
            <person name="Jackson L."/>
            <person name="Javaid M."/>
            <person name="Korchina V."/>
            <person name="Kovar C."/>
            <person name="Mata R."/>
            <person name="Mathew T."/>
            <person name="Ngo R."/>
            <person name="Nguyen L."/>
            <person name="Nguyen N."/>
            <person name="Okwuonu G."/>
            <person name="Ongeri F."/>
            <person name="Pham C."/>
            <person name="Simmons D."/>
            <person name="Wilczek-Boney K."/>
            <person name="Hale W."/>
            <person name="Jakkamsetti A."/>
            <person name="Pham P."/>
            <person name="Ruth R."/>
            <person name="San Lucas F."/>
            <person name="Warren J."/>
            <person name="Zhang J."/>
            <person name="Zhao Z."/>
            <person name="Zhou C."/>
            <person name="Zhu D."/>
            <person name="Lee S."/>
            <person name="Bess C."/>
            <person name="Blankenburg K."/>
            <person name="Forbes L."/>
            <person name="Fu Q."/>
            <person name="Gubbala S."/>
            <person name="Hirani K."/>
            <person name="Jayaseelan J.C."/>
            <person name="Lara F."/>
            <person name="Munidasa M."/>
            <person name="Palculict T."/>
            <person name="Patil S."/>
            <person name="Pu L.-L."/>
            <person name="Saada N."/>
            <person name="Tang L."/>
            <person name="Weissenberger G."/>
            <person name="Zhu Y."/>
            <person name="Hemphill L."/>
            <person name="Shang Y."/>
            <person name="Youmans B."/>
            <person name="Ayvaz T."/>
            <person name="Ross M."/>
            <person name="Santibanez J."/>
            <person name="Aqrawi P."/>
            <person name="Gross S."/>
            <person name="Joshi V."/>
            <person name="Fowler G."/>
            <person name="Nazareth L."/>
            <person name="Reid J."/>
            <person name="Worley K."/>
            <person name="Petrosino J."/>
            <person name="Highlander S."/>
            <person name="Gibbs R."/>
        </authorList>
    </citation>
    <scope>NUCLEOTIDE SEQUENCE [LARGE SCALE GENOMIC DNA]</scope>
    <source>
        <strain evidence="3 4">ATCC BAA-1200</strain>
    </source>
</reference>
<dbReference type="Proteomes" id="UP000004105">
    <property type="component" value="Unassembled WGS sequence"/>
</dbReference>
<proteinExistence type="inferred from homology"/>
<evidence type="ECO:0000256" key="1">
    <source>
        <dbReference type="ARBA" id="ARBA00007435"/>
    </source>
</evidence>
<dbReference type="CDD" id="cd10456">
    <property type="entry name" value="GIY-YIG_UPF0213"/>
    <property type="match status" value="1"/>
</dbReference>
<dbReference type="PANTHER" id="PTHR34477:SF1">
    <property type="entry name" value="UPF0213 PROTEIN YHBQ"/>
    <property type="match status" value="1"/>
</dbReference>
<protein>
    <submittedName>
        <fullName evidence="3">GIY-YIG catalytic domain protein</fullName>
    </submittedName>
</protein>
<dbReference type="HOGENOM" id="CLU_135650_0_2_4"/>
<feature type="domain" description="GIY-YIG" evidence="2">
    <location>
        <begin position="10"/>
        <end position="85"/>
    </location>
</feature>
<dbReference type="STRING" id="267212.GCA_001063965_02231"/>
<dbReference type="EMBL" id="AFAY01000054">
    <property type="protein sequence ID" value="EGF06861.1"/>
    <property type="molecule type" value="Genomic_DNA"/>
</dbReference>
<accession>F2BGG4</accession>
<evidence type="ECO:0000259" key="2">
    <source>
        <dbReference type="PROSITE" id="PS50164"/>
    </source>
</evidence>
<sequence>MTQTPPDADGTWSVYLVRCANGALYCGISNRPAQRYAAHLAGRGARYTRMHKPEEMRLTDSGLTKSAAQKREAAIKRLPKSAKTALWHTAAPLVGTEKPNE</sequence>
<organism evidence="3 4">
    <name type="scientific">Neisseria bacilliformis ATCC BAA-1200</name>
    <dbReference type="NCBI Taxonomy" id="888742"/>
    <lineage>
        <taxon>Bacteria</taxon>
        <taxon>Pseudomonadati</taxon>
        <taxon>Pseudomonadota</taxon>
        <taxon>Betaproteobacteria</taxon>
        <taxon>Neisseriales</taxon>
        <taxon>Neisseriaceae</taxon>
        <taxon>Neisseria</taxon>
    </lineage>
</organism>
<dbReference type="InterPro" id="IPR050190">
    <property type="entry name" value="UPF0213_domain"/>
</dbReference>
<dbReference type="AlphaFoldDB" id="F2BGG4"/>
<evidence type="ECO:0000313" key="3">
    <source>
        <dbReference type="EMBL" id="EGF06861.1"/>
    </source>
</evidence>
<dbReference type="RefSeq" id="WP_007343825.1">
    <property type="nucleotide sequence ID" value="NZ_GL878494.1"/>
</dbReference>
<dbReference type="Pfam" id="PF01541">
    <property type="entry name" value="GIY-YIG"/>
    <property type="match status" value="1"/>
</dbReference>